<comment type="subcellular location">
    <subcellularLocation>
        <location evidence="1 8">Cell membrane</location>
        <topology evidence="1 8">Multi-pass membrane protein</topology>
    </subcellularLocation>
</comment>
<dbReference type="GO" id="GO:0015385">
    <property type="term" value="F:sodium:proton antiporter activity"/>
    <property type="evidence" value="ECO:0007669"/>
    <property type="project" value="TreeGrafter"/>
</dbReference>
<keyword evidence="5 9" id="KW-0812">Transmembrane</keyword>
<dbReference type="HOGENOM" id="CLU_125825_1_3_0"/>
<keyword evidence="8" id="KW-0406">Ion transport</keyword>
<keyword evidence="7 8" id="KW-0472">Membrane</keyword>
<dbReference type="PANTHER" id="PTHR34702:SF1">
    <property type="entry name" value="NA(+)_H(+) ANTIPORTER SUBUNIT F"/>
    <property type="match status" value="1"/>
</dbReference>
<keyword evidence="8" id="KW-0050">Antiport</keyword>
<feature type="transmembrane region" description="Helical" evidence="9">
    <location>
        <begin position="60"/>
        <end position="82"/>
    </location>
</feature>
<reference evidence="10" key="1">
    <citation type="submission" date="2008-12" db="EMBL/GenBank/DDBJ databases">
        <title>Complete sequence of Chloroflexus aggregans DSM 9485.</title>
        <authorList>
            <consortium name="US DOE Joint Genome Institute"/>
            <person name="Lucas S."/>
            <person name="Copeland A."/>
            <person name="Lapidus A."/>
            <person name="Glavina del Rio T."/>
            <person name="Dalin E."/>
            <person name="Tice H."/>
            <person name="Pitluck S."/>
            <person name="Foster B."/>
            <person name="Larimer F."/>
            <person name="Land M."/>
            <person name="Hauser L."/>
            <person name="Kyrpides N."/>
            <person name="Mikhailova N."/>
            <person name="Bryant D."/>
            <person name="Richardson P."/>
        </authorList>
    </citation>
    <scope>NUCLEOTIDE SEQUENCE</scope>
    <source>
        <strain evidence="10">DSM 9485</strain>
    </source>
</reference>
<dbReference type="PIRSF" id="PIRSF028784">
    <property type="entry name" value="MrpF"/>
    <property type="match status" value="1"/>
</dbReference>
<evidence type="ECO:0000256" key="8">
    <source>
        <dbReference type="PIRNR" id="PIRNR028784"/>
    </source>
</evidence>
<dbReference type="KEGG" id="cag:Cagg_2927"/>
<organism evidence="10 11">
    <name type="scientific">Chloroflexus aggregans (strain MD-66 / DSM 9485)</name>
    <dbReference type="NCBI Taxonomy" id="326427"/>
    <lineage>
        <taxon>Bacteria</taxon>
        <taxon>Bacillati</taxon>
        <taxon>Chloroflexota</taxon>
        <taxon>Chloroflexia</taxon>
        <taxon>Chloroflexales</taxon>
        <taxon>Chloroflexineae</taxon>
        <taxon>Chloroflexaceae</taxon>
        <taxon>Chloroflexus</taxon>
    </lineage>
</organism>
<dbReference type="EMBL" id="CP001337">
    <property type="protein sequence ID" value="ACL25787.1"/>
    <property type="molecule type" value="Genomic_DNA"/>
</dbReference>
<dbReference type="RefSeq" id="WP_015941643.1">
    <property type="nucleotide sequence ID" value="NC_011831.1"/>
</dbReference>
<dbReference type="GO" id="GO:0005886">
    <property type="term" value="C:plasma membrane"/>
    <property type="evidence" value="ECO:0007669"/>
    <property type="project" value="UniProtKB-SubCell"/>
</dbReference>
<evidence type="ECO:0000256" key="7">
    <source>
        <dbReference type="ARBA" id="ARBA00023136"/>
    </source>
</evidence>
<keyword evidence="3 8" id="KW-0813">Transport</keyword>
<evidence type="ECO:0000313" key="10">
    <source>
        <dbReference type="EMBL" id="ACL25787.1"/>
    </source>
</evidence>
<comment type="similarity">
    <text evidence="2 8">Belongs to the CPA3 antiporters (TC 2.A.63) subunit F family.</text>
</comment>
<proteinExistence type="inferred from homology"/>
<name>B8G654_CHLAD</name>
<dbReference type="Pfam" id="PF04066">
    <property type="entry name" value="MrpF_PhaF"/>
    <property type="match status" value="1"/>
</dbReference>
<evidence type="ECO:0000313" key="11">
    <source>
        <dbReference type="Proteomes" id="UP000002508"/>
    </source>
</evidence>
<gene>
    <name evidence="10" type="ordered locus">Cagg_2927</name>
</gene>
<evidence type="ECO:0000256" key="5">
    <source>
        <dbReference type="ARBA" id="ARBA00022692"/>
    </source>
</evidence>
<feature type="transmembrane region" description="Helical" evidence="9">
    <location>
        <begin position="37"/>
        <end position="54"/>
    </location>
</feature>
<dbReference type="InterPro" id="IPR007208">
    <property type="entry name" value="MrpF/PhaF-like"/>
</dbReference>
<keyword evidence="6 9" id="KW-1133">Transmembrane helix</keyword>
<evidence type="ECO:0000256" key="4">
    <source>
        <dbReference type="ARBA" id="ARBA00022475"/>
    </source>
</evidence>
<accession>B8G654</accession>
<evidence type="ECO:0000256" key="9">
    <source>
        <dbReference type="SAM" id="Phobius"/>
    </source>
</evidence>
<dbReference type="Proteomes" id="UP000002508">
    <property type="component" value="Chromosome"/>
</dbReference>
<sequence length="87" mass="9336">MFNMLIAILMGIVAISMVLCTARLLMGPSIPDRAMAFDTLMVHVVALVALYVVITDQLALVDAILVVAVLGFLSTVAIARYIEEGRS</sequence>
<dbReference type="STRING" id="326427.Cagg_2927"/>
<keyword evidence="11" id="KW-1185">Reference proteome</keyword>
<evidence type="ECO:0000256" key="2">
    <source>
        <dbReference type="ARBA" id="ARBA00009212"/>
    </source>
</evidence>
<evidence type="ECO:0000256" key="1">
    <source>
        <dbReference type="ARBA" id="ARBA00004651"/>
    </source>
</evidence>
<protein>
    <submittedName>
        <fullName evidence="10">Multiple resistance and pH regulation protein F</fullName>
    </submittedName>
</protein>
<dbReference type="OrthoDB" id="9799958at2"/>
<evidence type="ECO:0000256" key="6">
    <source>
        <dbReference type="ARBA" id="ARBA00022989"/>
    </source>
</evidence>
<dbReference type="AlphaFoldDB" id="B8G654"/>
<feature type="transmembrane region" description="Helical" evidence="9">
    <location>
        <begin position="6"/>
        <end position="25"/>
    </location>
</feature>
<dbReference type="eggNOG" id="COG2212">
    <property type="taxonomic scope" value="Bacteria"/>
</dbReference>
<evidence type="ECO:0000256" key="3">
    <source>
        <dbReference type="ARBA" id="ARBA00022448"/>
    </source>
</evidence>
<keyword evidence="4 8" id="KW-1003">Cell membrane</keyword>
<dbReference type="PANTHER" id="PTHR34702">
    <property type="entry name" value="NA(+)/H(+) ANTIPORTER SUBUNIT F1"/>
    <property type="match status" value="1"/>
</dbReference>